<sequence>MMVGPLCMATFPYYPLGHLFLQDYDQRVSHAWHHDHHARATWPPLLATGPLCVVVCPPCVIVRPAETYVRPVVPSLLAGLSRLPRGRGVVVDTPLVHEVDETVLQVEMVLLDVHMFLQDALSHMVGTLPHMGSCCQERGPIAKRGGHDAKRGRHAGRSLVEKDDLMDNTDRVAMHRGPTTMRGRHYRFSIASMEGILHHEKLHQILYDDDEDYDHDDDIRLDQRESSFAEARPDTSRKPQITRVGANLVDAIDLIINGVQNLVIPIKNTSKRKQLWQLLSIPPATYAGGREFCWLTQEDVMRFILSSIGLFSPTTAYSIE</sequence>
<dbReference type="Proteomes" id="UP000326396">
    <property type="component" value="Linkage Group LG7"/>
</dbReference>
<proteinExistence type="predicted"/>
<accession>A0A5N6LYY8</accession>
<name>A0A5N6LYY8_9ASTR</name>
<keyword evidence="2" id="KW-1185">Reference proteome</keyword>
<organism evidence="1 2">
    <name type="scientific">Mikania micrantha</name>
    <name type="common">bitter vine</name>
    <dbReference type="NCBI Taxonomy" id="192012"/>
    <lineage>
        <taxon>Eukaryota</taxon>
        <taxon>Viridiplantae</taxon>
        <taxon>Streptophyta</taxon>
        <taxon>Embryophyta</taxon>
        <taxon>Tracheophyta</taxon>
        <taxon>Spermatophyta</taxon>
        <taxon>Magnoliopsida</taxon>
        <taxon>eudicotyledons</taxon>
        <taxon>Gunneridae</taxon>
        <taxon>Pentapetalae</taxon>
        <taxon>asterids</taxon>
        <taxon>campanulids</taxon>
        <taxon>Asterales</taxon>
        <taxon>Asteraceae</taxon>
        <taxon>Asteroideae</taxon>
        <taxon>Heliantheae alliance</taxon>
        <taxon>Eupatorieae</taxon>
        <taxon>Mikania</taxon>
    </lineage>
</organism>
<evidence type="ECO:0000313" key="1">
    <source>
        <dbReference type="EMBL" id="KAD3066849.1"/>
    </source>
</evidence>
<comment type="caution">
    <text evidence="1">The sequence shown here is derived from an EMBL/GenBank/DDBJ whole genome shotgun (WGS) entry which is preliminary data.</text>
</comment>
<reference evidence="1 2" key="1">
    <citation type="submission" date="2019-05" db="EMBL/GenBank/DDBJ databases">
        <title>Mikania micrantha, genome provides insights into the molecular mechanism of rapid growth.</title>
        <authorList>
            <person name="Liu B."/>
        </authorList>
    </citation>
    <scope>NUCLEOTIDE SEQUENCE [LARGE SCALE GENOMIC DNA]</scope>
    <source>
        <strain evidence="1">NLD-2019</strain>
        <tissue evidence="1">Leaf</tissue>
    </source>
</reference>
<gene>
    <name evidence="1" type="ORF">E3N88_34729</name>
</gene>
<protein>
    <submittedName>
        <fullName evidence="1">Uncharacterized protein</fullName>
    </submittedName>
</protein>
<dbReference type="EMBL" id="SZYD01000017">
    <property type="protein sequence ID" value="KAD3066849.1"/>
    <property type="molecule type" value="Genomic_DNA"/>
</dbReference>
<evidence type="ECO:0000313" key="2">
    <source>
        <dbReference type="Proteomes" id="UP000326396"/>
    </source>
</evidence>
<dbReference type="AlphaFoldDB" id="A0A5N6LYY8"/>